<protein>
    <submittedName>
        <fullName evidence="1">Uncharacterized protein</fullName>
    </submittedName>
</protein>
<accession>A0ACC0BQW7</accession>
<comment type="caution">
    <text evidence="1">The sequence shown here is derived from an EMBL/GenBank/DDBJ whole genome shotgun (WGS) entry which is preliminary data.</text>
</comment>
<sequence length="215" mass="23087">MGFILFFAFSLLLQGALGELVCEELPVGMCSFSVSSSGKRCSLETSLSAASSTDDDVHQSRNNWWFQCKTSEVVVDTMNEHIESDDCIKACGVDRNSVGISSDSLLESQFTGKLCSDECYFNCPNIVDLYYNLALAEGAFLPDLCKARKVNARREMFQLRSSGHTTAAGPTSAAAAIGSPTSSPGGMLAGGDYAPAPDSSHELYNPYYSWAPTPL</sequence>
<keyword evidence="2" id="KW-1185">Reference proteome</keyword>
<organism evidence="1 2">
    <name type="scientific">Catharanthus roseus</name>
    <name type="common">Madagascar periwinkle</name>
    <name type="synonym">Vinca rosea</name>
    <dbReference type="NCBI Taxonomy" id="4058"/>
    <lineage>
        <taxon>Eukaryota</taxon>
        <taxon>Viridiplantae</taxon>
        <taxon>Streptophyta</taxon>
        <taxon>Embryophyta</taxon>
        <taxon>Tracheophyta</taxon>
        <taxon>Spermatophyta</taxon>
        <taxon>Magnoliopsida</taxon>
        <taxon>eudicotyledons</taxon>
        <taxon>Gunneridae</taxon>
        <taxon>Pentapetalae</taxon>
        <taxon>asterids</taxon>
        <taxon>lamiids</taxon>
        <taxon>Gentianales</taxon>
        <taxon>Apocynaceae</taxon>
        <taxon>Rauvolfioideae</taxon>
        <taxon>Vinceae</taxon>
        <taxon>Catharanthinae</taxon>
        <taxon>Catharanthus</taxon>
    </lineage>
</organism>
<evidence type="ECO:0000313" key="2">
    <source>
        <dbReference type="Proteomes" id="UP001060085"/>
    </source>
</evidence>
<name>A0ACC0BQW7_CATRO</name>
<proteinExistence type="predicted"/>
<gene>
    <name evidence="1" type="ORF">M9H77_06015</name>
</gene>
<dbReference type="Proteomes" id="UP001060085">
    <property type="component" value="Linkage Group LG02"/>
</dbReference>
<reference evidence="2" key="1">
    <citation type="journal article" date="2023" name="Nat. Plants">
        <title>Single-cell RNA sequencing provides a high-resolution roadmap for understanding the multicellular compartmentation of specialized metabolism.</title>
        <authorList>
            <person name="Sun S."/>
            <person name="Shen X."/>
            <person name="Li Y."/>
            <person name="Li Y."/>
            <person name="Wang S."/>
            <person name="Li R."/>
            <person name="Zhang H."/>
            <person name="Shen G."/>
            <person name="Guo B."/>
            <person name="Wei J."/>
            <person name="Xu J."/>
            <person name="St-Pierre B."/>
            <person name="Chen S."/>
            <person name="Sun C."/>
        </authorList>
    </citation>
    <scope>NUCLEOTIDE SEQUENCE [LARGE SCALE GENOMIC DNA]</scope>
</reference>
<dbReference type="EMBL" id="CM044702">
    <property type="protein sequence ID" value="KAI5675065.1"/>
    <property type="molecule type" value="Genomic_DNA"/>
</dbReference>
<evidence type="ECO:0000313" key="1">
    <source>
        <dbReference type="EMBL" id="KAI5675065.1"/>
    </source>
</evidence>